<feature type="region of interest" description="Disordered" evidence="3">
    <location>
        <begin position="209"/>
        <end position="228"/>
    </location>
</feature>
<dbReference type="PANTHER" id="PTHR12526:SF510">
    <property type="entry name" value="D-INOSITOL 3-PHOSPHATE GLYCOSYLTRANSFERASE"/>
    <property type="match status" value="1"/>
</dbReference>
<keyword evidence="6" id="KW-1185">Reference proteome</keyword>
<reference evidence="5 6" key="1">
    <citation type="journal article" date="2013" name="Mar. Genomics">
        <title>Expression of sulfatases in Rhodopirellula baltica and the diversity of sulfatases in the genus Rhodopirellula.</title>
        <authorList>
            <person name="Wegner C.E."/>
            <person name="Richter-Heitmann T."/>
            <person name="Klindworth A."/>
            <person name="Klockow C."/>
            <person name="Richter M."/>
            <person name="Achstetter T."/>
            <person name="Glockner F.O."/>
            <person name="Harder J."/>
        </authorList>
    </citation>
    <scope>NUCLEOTIDE SEQUENCE [LARGE SCALE GENOMIC DNA]</scope>
    <source>
        <strain evidence="5 6">SM41</strain>
    </source>
</reference>
<feature type="domain" description="Glycosyl transferase family 1" evidence="4">
    <location>
        <begin position="225"/>
        <end position="387"/>
    </location>
</feature>
<dbReference type="AlphaFoldDB" id="M5U4U8"/>
<dbReference type="PANTHER" id="PTHR12526">
    <property type="entry name" value="GLYCOSYLTRANSFERASE"/>
    <property type="match status" value="1"/>
</dbReference>
<dbReference type="Gene3D" id="3.40.50.2000">
    <property type="entry name" value="Glycogen Phosphorylase B"/>
    <property type="match status" value="3"/>
</dbReference>
<dbReference type="EC" id="2.4.-.-" evidence="5"/>
<dbReference type="Proteomes" id="UP000011885">
    <property type="component" value="Unassembled WGS sequence"/>
</dbReference>
<evidence type="ECO:0000256" key="1">
    <source>
        <dbReference type="ARBA" id="ARBA00022676"/>
    </source>
</evidence>
<gene>
    <name evidence="5" type="ORF">RSSM_02066</name>
</gene>
<evidence type="ECO:0000256" key="3">
    <source>
        <dbReference type="SAM" id="MobiDB-lite"/>
    </source>
</evidence>
<dbReference type="OrthoDB" id="9795068at2"/>
<evidence type="ECO:0000313" key="6">
    <source>
        <dbReference type="Proteomes" id="UP000011885"/>
    </source>
</evidence>
<dbReference type="EMBL" id="ANOH01000144">
    <property type="protein sequence ID" value="EMI56475.1"/>
    <property type="molecule type" value="Genomic_DNA"/>
</dbReference>
<organism evidence="5 6">
    <name type="scientific">Rhodopirellula sallentina SM41</name>
    <dbReference type="NCBI Taxonomy" id="1263870"/>
    <lineage>
        <taxon>Bacteria</taxon>
        <taxon>Pseudomonadati</taxon>
        <taxon>Planctomycetota</taxon>
        <taxon>Planctomycetia</taxon>
        <taxon>Pirellulales</taxon>
        <taxon>Pirellulaceae</taxon>
        <taxon>Rhodopirellula</taxon>
    </lineage>
</organism>
<dbReference type="GO" id="GO:0016757">
    <property type="term" value="F:glycosyltransferase activity"/>
    <property type="evidence" value="ECO:0007669"/>
    <property type="project" value="UniProtKB-KW"/>
</dbReference>
<name>M5U4U8_9BACT</name>
<feature type="compositionally biased region" description="Polar residues" evidence="3">
    <location>
        <begin position="169"/>
        <end position="184"/>
    </location>
</feature>
<protein>
    <submittedName>
        <fullName evidence="5">Glycosyl transferase group 1</fullName>
        <ecNumber evidence="5">2.4.-.-</ecNumber>
    </submittedName>
</protein>
<sequence length="427" mass="48030">MRIAFSIINANRREGTSRAILEVAERLAVEHDVDLWARTIEDVDLSHINWIEVRGPRRPEVGDFASFKWLVDRNIERYDYDIIHSPGPNTSKADVYAIQTVHPVKMHQMALVNADQSASWARKISHKTYDNFVVSAERESYKYASPRGPRAFLPVSLGTKQELLETYPECQSPSARPQSLNSNVLDPRTPSDNPRRNQSHDNVVVVPNGADLHRFSPDNRTQHRSEVRRSHNLDEKDFVVLFSGGDWRRKGLDLLLEAFAKIDSNAIKLLVVGHDRAGAPVKQLSHKLGLTERVQFAGFRTDVHRYYAAGDVFVFPTAYEAFSLATIEAAAAGLPVLMPDVSGAEELVGSHKTGQIIPRDPDEIAKTIEEYAASPERVARQGAAARQLVEQEFSWDVITDKTLSVYNELIRQRAELLESSVAYNHAF</sequence>
<accession>M5U4U8</accession>
<dbReference type="CDD" id="cd03801">
    <property type="entry name" value="GT4_PimA-like"/>
    <property type="match status" value="1"/>
</dbReference>
<keyword evidence="2 5" id="KW-0808">Transferase</keyword>
<dbReference type="InterPro" id="IPR001296">
    <property type="entry name" value="Glyco_trans_1"/>
</dbReference>
<dbReference type="PATRIC" id="fig|1263870.3.peg.2205"/>
<evidence type="ECO:0000256" key="2">
    <source>
        <dbReference type="ARBA" id="ARBA00022679"/>
    </source>
</evidence>
<dbReference type="Pfam" id="PF00534">
    <property type="entry name" value="Glycos_transf_1"/>
    <property type="match status" value="1"/>
</dbReference>
<dbReference type="SUPFAM" id="SSF53756">
    <property type="entry name" value="UDP-Glycosyltransferase/glycogen phosphorylase"/>
    <property type="match status" value="1"/>
</dbReference>
<feature type="compositionally biased region" description="Basic and acidic residues" evidence="3">
    <location>
        <begin position="211"/>
        <end position="228"/>
    </location>
</feature>
<keyword evidence="1 5" id="KW-0328">Glycosyltransferase</keyword>
<feature type="region of interest" description="Disordered" evidence="3">
    <location>
        <begin position="169"/>
        <end position="202"/>
    </location>
</feature>
<dbReference type="RefSeq" id="WP_008677172.1">
    <property type="nucleotide sequence ID" value="NZ_ANOH01000144.1"/>
</dbReference>
<evidence type="ECO:0000313" key="5">
    <source>
        <dbReference type="EMBL" id="EMI56475.1"/>
    </source>
</evidence>
<comment type="caution">
    <text evidence="5">The sequence shown here is derived from an EMBL/GenBank/DDBJ whole genome shotgun (WGS) entry which is preliminary data.</text>
</comment>
<proteinExistence type="predicted"/>
<evidence type="ECO:0000259" key="4">
    <source>
        <dbReference type="Pfam" id="PF00534"/>
    </source>
</evidence>